<dbReference type="InterPro" id="IPR008794">
    <property type="entry name" value="Pro_racemase_fam"/>
</dbReference>
<accession>A0A089QED5</accession>
<dbReference type="SFLD" id="SFLDS00028">
    <property type="entry name" value="Proline_Racemase"/>
    <property type="match status" value="1"/>
</dbReference>
<dbReference type="FunFam" id="3.10.310.10:FF:000005">
    <property type="entry name" value="Proline racemase"/>
    <property type="match status" value="1"/>
</dbReference>
<dbReference type="RefSeq" id="WP_044005678.1">
    <property type="nucleotide sequence ID" value="NZ_CP007647.1"/>
</dbReference>
<dbReference type="PIRSF" id="PIRSF029792">
    <property type="entry name" value="Pro_racemase"/>
    <property type="match status" value="1"/>
</dbReference>
<dbReference type="AlphaFoldDB" id="A0A089QED5"/>
<reference evidence="2 3" key="1">
    <citation type="journal article" date="2014" name="BMC Genomics">
        <title>Unusual genome complexity in Lactobacillus salivarius JCM1046.</title>
        <authorList>
            <person name="Raftis E.J."/>
            <person name="Forde B.M."/>
            <person name="Claesson M.J."/>
            <person name="O'Toole P.W."/>
        </authorList>
    </citation>
    <scope>NUCLEOTIDE SEQUENCE [LARGE SCALE GENOMIC DNA]</scope>
    <source>
        <strain evidence="2 3">JCM1046</strain>
        <plasmid evidence="2 3">pMP1046A</plasmid>
    </source>
</reference>
<evidence type="ECO:0000313" key="2">
    <source>
        <dbReference type="EMBL" id="AIR11439.1"/>
    </source>
</evidence>
<sequence>MRLSQMLNVIDSHTAGEPARIVVGGIPVLKGKTVAEKKQYLIDHKDNLRKSIMLEPRGHNAMFGAFLIPATSDEADFGIIFMDTGGYLNMCGHNTIAAVTAIVETGMVDIDEDTREKDVTLETPAGLVHATAHLDSPYHVKNVSFRNVPAFLYKKDVIVDVPDVGKVKMDISFGGSFFAILDIEQLNETIDSSNAEKLDSIGMEILKAVNEQVKVQHPTLDYINTVDLVEMYSKHPQSEDATMQNVVVFGDGQVDRSPCGTGTSAKLATLFAKGEIGINEKFVYESILNTEFTGRVIEKVSIGGVDAITPEITGSAYITGFNTLLFDPSDPLSNGFELK</sequence>
<dbReference type="GO" id="GO:0047580">
    <property type="term" value="F:4-hydroxyproline epimerase activity"/>
    <property type="evidence" value="ECO:0007669"/>
    <property type="project" value="TreeGrafter"/>
</dbReference>
<gene>
    <name evidence="2" type="ORF">LSJ_2021</name>
</gene>
<name>A0A089QED5_9LACO</name>
<dbReference type="PANTHER" id="PTHR33442:SF5">
    <property type="entry name" value="BIFUNCTIONAL TRANS-3-HYDROXY-L-PROLINE DEHYDRATASE_2-EPIMERASE"/>
    <property type="match status" value="1"/>
</dbReference>
<organism evidence="2 3">
    <name type="scientific">Ligilactobacillus salivarius</name>
    <dbReference type="NCBI Taxonomy" id="1624"/>
    <lineage>
        <taxon>Bacteria</taxon>
        <taxon>Bacillati</taxon>
        <taxon>Bacillota</taxon>
        <taxon>Bacilli</taxon>
        <taxon>Lactobacillales</taxon>
        <taxon>Lactobacillaceae</taxon>
        <taxon>Ligilactobacillus</taxon>
    </lineage>
</organism>
<evidence type="ECO:0000256" key="1">
    <source>
        <dbReference type="ARBA" id="ARBA00007529"/>
    </source>
</evidence>
<comment type="similarity">
    <text evidence="1">Belongs to the proline racemase family.</text>
</comment>
<dbReference type="PANTHER" id="PTHR33442">
    <property type="entry name" value="TRANS-3-HYDROXY-L-PROLINE DEHYDRATASE"/>
    <property type="match status" value="1"/>
</dbReference>
<proteinExistence type="inferred from homology"/>
<geneLocation type="plasmid" evidence="2 3">
    <name>pMP1046A</name>
</geneLocation>
<dbReference type="EMBL" id="CP007647">
    <property type="protein sequence ID" value="AIR11439.1"/>
    <property type="molecule type" value="Genomic_DNA"/>
</dbReference>
<dbReference type="Gene3D" id="3.10.310.10">
    <property type="entry name" value="Diaminopimelate Epimerase, Chain A, domain 1"/>
    <property type="match status" value="2"/>
</dbReference>
<dbReference type="SUPFAM" id="SSF54506">
    <property type="entry name" value="Diaminopimelate epimerase-like"/>
    <property type="match status" value="1"/>
</dbReference>
<dbReference type="Pfam" id="PF05544">
    <property type="entry name" value="Pro_racemase"/>
    <property type="match status" value="1"/>
</dbReference>
<protein>
    <submittedName>
        <fullName evidence="2">Proline racemase</fullName>
    </submittedName>
</protein>
<dbReference type="KEGG" id="lsj:LSJ_2021"/>
<keyword evidence="2" id="KW-0614">Plasmid</keyword>
<dbReference type="Proteomes" id="UP000029488">
    <property type="component" value="Plasmid pMP1046A"/>
</dbReference>
<evidence type="ECO:0000313" key="3">
    <source>
        <dbReference type="Proteomes" id="UP000029488"/>
    </source>
</evidence>